<feature type="compositionally biased region" description="Polar residues" evidence="1">
    <location>
        <begin position="356"/>
        <end position="368"/>
    </location>
</feature>
<reference evidence="4" key="1">
    <citation type="submission" date="2025-08" db="UniProtKB">
        <authorList>
            <consortium name="RefSeq"/>
        </authorList>
    </citation>
    <scope>IDENTIFICATION</scope>
    <source>
        <strain evidence="4">MV-25-SWS-2005</strain>
        <tissue evidence="4">Whole body</tissue>
    </source>
</reference>
<feature type="compositionally biased region" description="Basic and acidic residues" evidence="1">
    <location>
        <begin position="369"/>
        <end position="382"/>
    </location>
</feature>
<feature type="compositionally biased region" description="Basic and acidic residues" evidence="1">
    <location>
        <begin position="37"/>
        <end position="47"/>
    </location>
</feature>
<dbReference type="RefSeq" id="XP_002132331.2">
    <property type="nucleotide sequence ID" value="XM_002132295.3"/>
</dbReference>
<feature type="region of interest" description="Disordered" evidence="1">
    <location>
        <begin position="1"/>
        <end position="51"/>
    </location>
</feature>
<accession>A0A6I8UX01</accession>
<feature type="region of interest" description="Disordered" evidence="1">
    <location>
        <begin position="355"/>
        <end position="382"/>
    </location>
</feature>
<evidence type="ECO:0000256" key="1">
    <source>
        <dbReference type="SAM" id="MobiDB-lite"/>
    </source>
</evidence>
<dbReference type="KEGG" id="dpo:6903452"/>
<gene>
    <name evidence="4" type="primary">LOC6903452</name>
</gene>
<dbReference type="InParanoid" id="A0A6I8UX01"/>
<dbReference type="Proteomes" id="UP000001819">
    <property type="component" value="Chromosome 4"/>
</dbReference>
<feature type="compositionally biased region" description="Basic and acidic residues" evidence="1">
    <location>
        <begin position="1"/>
        <end position="23"/>
    </location>
</feature>
<dbReference type="AlphaFoldDB" id="A0A6I8UX01"/>
<keyword evidence="3" id="KW-1185">Reference proteome</keyword>
<evidence type="ECO:0000313" key="3">
    <source>
        <dbReference type="Proteomes" id="UP000001819"/>
    </source>
</evidence>
<name>A0A6I8UX01_DROPS</name>
<organism evidence="3 4">
    <name type="scientific">Drosophila pseudoobscura pseudoobscura</name>
    <name type="common">Fruit fly</name>
    <dbReference type="NCBI Taxonomy" id="46245"/>
    <lineage>
        <taxon>Eukaryota</taxon>
        <taxon>Metazoa</taxon>
        <taxon>Ecdysozoa</taxon>
        <taxon>Arthropoda</taxon>
        <taxon>Hexapoda</taxon>
        <taxon>Insecta</taxon>
        <taxon>Pterygota</taxon>
        <taxon>Neoptera</taxon>
        <taxon>Endopterygota</taxon>
        <taxon>Diptera</taxon>
        <taxon>Brachycera</taxon>
        <taxon>Muscomorpha</taxon>
        <taxon>Ephydroidea</taxon>
        <taxon>Drosophilidae</taxon>
        <taxon>Drosophila</taxon>
        <taxon>Sophophora</taxon>
    </lineage>
</organism>
<dbReference type="InterPro" id="IPR027831">
    <property type="entry name" value="DUF4485"/>
</dbReference>
<dbReference type="Pfam" id="PF14846">
    <property type="entry name" value="DUF4485"/>
    <property type="match status" value="1"/>
</dbReference>
<feature type="compositionally biased region" description="Low complexity" evidence="1">
    <location>
        <begin position="25"/>
        <end position="34"/>
    </location>
</feature>
<sequence>MFSPKKFDDRWVSHNKETDERSRQSRPGSSRGSRNTMTERADGRNKSEPGTVYDASVNLNISDCLEMLESSPQPEEAFHPNSRECHCARAWLNALTSMQCNTVMEACLRNGYISALSVCLNQKILYGIFEQMPPEELNWMDILDTTTNASSIHVSFRSNEALRQQFVPFESMNLSSLPSLSVQEEMVRQQRFIEEPQVFRAEELQRFQQERQRYQEQPPQTETFYDPDTFPPPPHLRQQSGAYYKPSSVKFYSFGAAPRFQAANQEGADSCPSGAEGGGLATAVVGPTRSILRRKCFSAQVPRVYPSYLKTPLSFNARRSVDDEIWYTGPIQSYRMKFPSQEYVFKGSKQFKRSKQVLQNAPGTQTNHWKPEAIEEDSDREKTGQTVISRSQCDMSLLRECIRRELRGESPVGANDFLEAEIVRYKSINSRYRRDDPEYKEKMLAGDPKTQRTYLLLNMEKDLTSYYAVQRQRKVTI</sequence>
<feature type="region of interest" description="Disordered" evidence="1">
    <location>
        <begin position="209"/>
        <end position="239"/>
    </location>
</feature>
<evidence type="ECO:0000313" key="4">
    <source>
        <dbReference type="RefSeq" id="XP_002132331.2"/>
    </source>
</evidence>
<feature type="domain" description="DUF4485" evidence="2">
    <location>
        <begin position="82"/>
        <end position="136"/>
    </location>
</feature>
<feature type="compositionally biased region" description="Low complexity" evidence="1">
    <location>
        <begin position="215"/>
        <end position="228"/>
    </location>
</feature>
<proteinExistence type="predicted"/>
<evidence type="ECO:0000259" key="2">
    <source>
        <dbReference type="Pfam" id="PF14846"/>
    </source>
</evidence>
<protein>
    <recommendedName>
        <fullName evidence="2">DUF4485 domain-containing protein</fullName>
    </recommendedName>
</protein>